<feature type="compositionally biased region" description="Basic residues" evidence="1">
    <location>
        <begin position="552"/>
        <end position="571"/>
    </location>
</feature>
<keyword evidence="5" id="KW-1185">Reference proteome</keyword>
<dbReference type="RefSeq" id="WP_115689856.1">
    <property type="nucleotide sequence ID" value="NZ_CP031417.1"/>
</dbReference>
<dbReference type="Pfam" id="PF01551">
    <property type="entry name" value="Peptidase_M23"/>
    <property type="match status" value="1"/>
</dbReference>
<gene>
    <name evidence="4" type="ORF">DW352_07205</name>
</gene>
<feature type="chain" id="PRO_5017037950" evidence="2">
    <location>
        <begin position="20"/>
        <end position="571"/>
    </location>
</feature>
<dbReference type="KEGG" id="ptaw:DW352_07205"/>
<proteinExistence type="predicted"/>
<dbReference type="AlphaFoldDB" id="A0A345ZTS4"/>
<dbReference type="Gene3D" id="2.70.70.10">
    <property type="entry name" value="Glucose Permease (Domain IIA)"/>
    <property type="match status" value="1"/>
</dbReference>
<evidence type="ECO:0000313" key="5">
    <source>
        <dbReference type="Proteomes" id="UP000254889"/>
    </source>
</evidence>
<dbReference type="InterPro" id="IPR011055">
    <property type="entry name" value="Dup_hybrid_motif"/>
</dbReference>
<feature type="region of interest" description="Disordered" evidence="1">
    <location>
        <begin position="522"/>
        <end position="571"/>
    </location>
</feature>
<protein>
    <submittedName>
        <fullName evidence="4">M23 family peptidase</fullName>
    </submittedName>
</protein>
<dbReference type="InterPro" id="IPR016047">
    <property type="entry name" value="M23ase_b-sheet_dom"/>
</dbReference>
<evidence type="ECO:0000256" key="1">
    <source>
        <dbReference type="SAM" id="MobiDB-lite"/>
    </source>
</evidence>
<name>A0A345ZTS4_9HYPH</name>
<feature type="domain" description="M23ase beta-sheet core" evidence="3">
    <location>
        <begin position="356"/>
        <end position="449"/>
    </location>
</feature>
<dbReference type="CDD" id="cd12797">
    <property type="entry name" value="M23_peptidase"/>
    <property type="match status" value="1"/>
</dbReference>
<feature type="signal peptide" evidence="2">
    <location>
        <begin position="1"/>
        <end position="19"/>
    </location>
</feature>
<organism evidence="4 5">
    <name type="scientific">Pseudolabrys taiwanensis</name>
    <dbReference type="NCBI Taxonomy" id="331696"/>
    <lineage>
        <taxon>Bacteria</taxon>
        <taxon>Pseudomonadati</taxon>
        <taxon>Pseudomonadota</taxon>
        <taxon>Alphaproteobacteria</taxon>
        <taxon>Hyphomicrobiales</taxon>
        <taxon>Xanthobacteraceae</taxon>
        <taxon>Pseudolabrys</taxon>
    </lineage>
</organism>
<dbReference type="EMBL" id="CP031417">
    <property type="protein sequence ID" value="AXK80321.1"/>
    <property type="molecule type" value="Genomic_DNA"/>
</dbReference>
<sequence>MTRAIVLILALLTAAAAAADEMTVPRLAVAEPDWQMAAANAPDGLDALNAAAATRFTGIDKSSVPVLLPFDKETLAGFRPTGFFQSGPAGYDAVFSLRTADTADLSDIRYRDPVYVLMSGLRFTYDLDGPALPEGQPVKELDALFPGITRTLHEFYVRYSFSRFGVTYVAAIYCRDIRPRPRILSCKQADRVAERFLRALKLAGGNPAAAGPAVEPPPIVRPDQISSDFTYFSPGSLIPGSGRRPDVPGRTDYTVYARLRFPIKEPPAFANSQSFNNWGDCDFTGRSPRRLGRKGMSYSCKVNGLPLVFDESAGRNYSYPWRDNFCEHRNFDVGQCPAGQGHQGQDIRPSNCAQINQGADRCEPYRHDVVAAHDGMLLRAPKQEAVFLFINTADTHMRVRYMHMSPKRLDADGVLSGRTVKAGERIGLVANYNEYERGTTNHLHFDMQVPTRIGWVFVNPYMTLVAAYERLIGARGTEIKTGDPEPPVATVAPVILQPGIVRVPTAEQGNAMADGAKDALVPAKLPEPKPAQIGAKERAESQPHRATSSKEKKPRKRRIRRRRKRSHTADE</sequence>
<evidence type="ECO:0000313" key="4">
    <source>
        <dbReference type="EMBL" id="AXK80321.1"/>
    </source>
</evidence>
<evidence type="ECO:0000259" key="3">
    <source>
        <dbReference type="Pfam" id="PF01551"/>
    </source>
</evidence>
<dbReference type="Proteomes" id="UP000254889">
    <property type="component" value="Chromosome"/>
</dbReference>
<accession>A0A345ZTS4</accession>
<evidence type="ECO:0000256" key="2">
    <source>
        <dbReference type="SAM" id="SignalP"/>
    </source>
</evidence>
<feature type="compositionally biased region" description="Basic and acidic residues" evidence="1">
    <location>
        <begin position="535"/>
        <end position="551"/>
    </location>
</feature>
<reference evidence="4 5" key="1">
    <citation type="submission" date="2018-07" db="EMBL/GenBank/DDBJ databases">
        <authorList>
            <person name="Quirk P.G."/>
            <person name="Krulwich T.A."/>
        </authorList>
    </citation>
    <scope>NUCLEOTIDE SEQUENCE [LARGE SCALE GENOMIC DNA]</scope>
    <source>
        <strain evidence="4 5">CC-BB4</strain>
    </source>
</reference>
<dbReference type="SUPFAM" id="SSF51261">
    <property type="entry name" value="Duplicated hybrid motif"/>
    <property type="match status" value="1"/>
</dbReference>
<keyword evidence="2" id="KW-0732">Signal</keyword>
<dbReference type="OrthoDB" id="7172069at2"/>